<comment type="caution">
    <text evidence="5">The sequence shown here is derived from an EMBL/GenBank/DDBJ whole genome shotgun (WGS) entry which is preliminary data.</text>
</comment>
<feature type="transmembrane region" description="Helical" evidence="3">
    <location>
        <begin position="89"/>
        <end position="110"/>
    </location>
</feature>
<evidence type="ECO:0000313" key="6">
    <source>
        <dbReference type="Proteomes" id="UP000694255"/>
    </source>
</evidence>
<reference evidence="5 6" key="1">
    <citation type="journal article" date="2021" name="DNA Res.">
        <title>Genome analysis of Candida subhashii reveals its hybrid nature and dual mitochondrial genome conformations.</title>
        <authorList>
            <person name="Mixao V."/>
            <person name="Hegedusova E."/>
            <person name="Saus E."/>
            <person name="Pryszcz L.P."/>
            <person name="Cillingova A."/>
            <person name="Nosek J."/>
            <person name="Gabaldon T."/>
        </authorList>
    </citation>
    <scope>NUCLEOTIDE SEQUENCE [LARGE SCALE GENOMIC DNA]</scope>
    <source>
        <strain evidence="5 6">CBS 10753</strain>
    </source>
</reference>
<organism evidence="5 6">
    <name type="scientific">[Candida] subhashii</name>
    <dbReference type="NCBI Taxonomy" id="561895"/>
    <lineage>
        <taxon>Eukaryota</taxon>
        <taxon>Fungi</taxon>
        <taxon>Dikarya</taxon>
        <taxon>Ascomycota</taxon>
        <taxon>Saccharomycotina</taxon>
        <taxon>Pichiomycetes</taxon>
        <taxon>Debaryomycetaceae</taxon>
        <taxon>Spathaspora</taxon>
    </lineage>
</organism>
<accession>A0A8J5QLR9</accession>
<dbReference type="Proteomes" id="UP000694255">
    <property type="component" value="Unassembled WGS sequence"/>
</dbReference>
<dbReference type="Pfam" id="PF13639">
    <property type="entry name" value="zf-RING_2"/>
    <property type="match status" value="1"/>
</dbReference>
<dbReference type="PROSITE" id="PS50089">
    <property type="entry name" value="ZF_RING_2"/>
    <property type="match status" value="1"/>
</dbReference>
<dbReference type="CDD" id="cd16473">
    <property type="entry name" value="RING-H2_RNF103"/>
    <property type="match status" value="1"/>
</dbReference>
<evidence type="ECO:0000256" key="3">
    <source>
        <dbReference type="SAM" id="Phobius"/>
    </source>
</evidence>
<evidence type="ECO:0000256" key="1">
    <source>
        <dbReference type="PROSITE-ProRule" id="PRU00175"/>
    </source>
</evidence>
<dbReference type="GO" id="GO:0006511">
    <property type="term" value="P:ubiquitin-dependent protein catabolic process"/>
    <property type="evidence" value="ECO:0007669"/>
    <property type="project" value="TreeGrafter"/>
</dbReference>
<dbReference type="InterPro" id="IPR001841">
    <property type="entry name" value="Znf_RING"/>
</dbReference>
<keyword evidence="1" id="KW-0479">Metal-binding</keyword>
<dbReference type="EMBL" id="JAGSYN010000273">
    <property type="protein sequence ID" value="KAG7660865.1"/>
    <property type="molecule type" value="Genomic_DNA"/>
</dbReference>
<dbReference type="PANTHER" id="PTHR22765:SF416">
    <property type="entry name" value="E3 UBIQUITIN-PROTEIN LIGASE GODZILLA"/>
    <property type="match status" value="1"/>
</dbReference>
<dbReference type="GeneID" id="73472482"/>
<dbReference type="PANTHER" id="PTHR22765">
    <property type="entry name" value="RING FINGER AND PROTEASE ASSOCIATED DOMAIN-CONTAINING"/>
    <property type="match status" value="1"/>
</dbReference>
<keyword evidence="3" id="KW-1133">Transmembrane helix</keyword>
<sequence length="595" mass="66529">MASERTTLLQQLSEYPISTARSILQQSMSTPTTTTTTVFDTMDAAAAAGAASADPELSGLPTITTSTSGSPTNSTLSSSNTFGAVPSTVLFFVAISVGAVIALFFVYFTLRYFVRSKYGLTAYSFARMTSGASVGGNNSGGDDTDGSGSRFGIQNGVVILPDGSRASLTSIHLLAEQLDYIRGNQFLRNIAMESRMSQDEIRRRRRRLRRRRRGYAKRKKLSEEEVEILFPRKSYYDWLHGGQERDSEQREDMLKEEGTLVDADVEEGEEDSLEENQQTTRVNDHNDVDTTAAVDDEDTHSMHSTITITRNDTTPANSSKAEIDHIQTNLEQDLATTDHVTNVSSNNDTTKEELHFTSGTCAICLDQIEDDEIVRGLICGHVFHAECLDPWLTKRRACCPMCKRDYLFKRDRVGGNDTASDNNNEDANSNENNNENNDDDDDAFSFDLEEIRNDPAFQTMLAELIPPSERVRMILENPEYSQLNFEEDARAMSSKKYGGFPKLIWWRLMGISKEDLFNWAVLTLFQQYRQDHPEAPADATTTNEDQEAAQPQNERENGNNEEGDVVNGNTTASTPEMVEMDIVEADRRSIVENRV</sequence>
<gene>
    <name evidence="5" type="ORF">J8A68_005682</name>
</gene>
<feature type="domain" description="RING-type" evidence="4">
    <location>
        <begin position="361"/>
        <end position="403"/>
    </location>
</feature>
<dbReference type="OrthoDB" id="8062037at2759"/>
<feature type="compositionally biased region" description="Low complexity" evidence="2">
    <location>
        <begin position="416"/>
        <end position="435"/>
    </location>
</feature>
<dbReference type="AlphaFoldDB" id="A0A8J5QLR9"/>
<keyword evidence="6" id="KW-1185">Reference proteome</keyword>
<feature type="compositionally biased region" description="Acidic residues" evidence="2">
    <location>
        <begin position="263"/>
        <end position="274"/>
    </location>
</feature>
<keyword evidence="1" id="KW-0862">Zinc</keyword>
<evidence type="ECO:0000313" key="5">
    <source>
        <dbReference type="EMBL" id="KAG7660865.1"/>
    </source>
</evidence>
<feature type="region of interest" description="Disordered" evidence="2">
    <location>
        <begin position="533"/>
        <end position="576"/>
    </location>
</feature>
<dbReference type="GO" id="GO:0061630">
    <property type="term" value="F:ubiquitin protein ligase activity"/>
    <property type="evidence" value="ECO:0007669"/>
    <property type="project" value="TreeGrafter"/>
</dbReference>
<evidence type="ECO:0000256" key="2">
    <source>
        <dbReference type="SAM" id="MobiDB-lite"/>
    </source>
</evidence>
<dbReference type="SMART" id="SM00184">
    <property type="entry name" value="RING"/>
    <property type="match status" value="1"/>
</dbReference>
<dbReference type="InterPro" id="IPR051826">
    <property type="entry name" value="E3_ubiquitin-ligase_domain"/>
</dbReference>
<name>A0A8J5QLR9_9ASCO</name>
<protein>
    <recommendedName>
        <fullName evidence="4">RING-type domain-containing protein</fullName>
    </recommendedName>
</protein>
<dbReference type="GO" id="GO:0008270">
    <property type="term" value="F:zinc ion binding"/>
    <property type="evidence" value="ECO:0007669"/>
    <property type="project" value="UniProtKB-KW"/>
</dbReference>
<dbReference type="RefSeq" id="XP_049261098.1">
    <property type="nucleotide sequence ID" value="XM_049409775.1"/>
</dbReference>
<dbReference type="GO" id="GO:0005737">
    <property type="term" value="C:cytoplasm"/>
    <property type="evidence" value="ECO:0007669"/>
    <property type="project" value="TreeGrafter"/>
</dbReference>
<proteinExistence type="predicted"/>
<evidence type="ECO:0000259" key="4">
    <source>
        <dbReference type="PROSITE" id="PS50089"/>
    </source>
</evidence>
<keyword evidence="1" id="KW-0863">Zinc-finger</keyword>
<keyword evidence="3" id="KW-0812">Transmembrane</keyword>
<feature type="region of interest" description="Disordered" evidence="2">
    <location>
        <begin position="413"/>
        <end position="443"/>
    </location>
</feature>
<feature type="region of interest" description="Disordered" evidence="2">
    <location>
        <begin position="260"/>
        <end position="282"/>
    </location>
</feature>
<keyword evidence="3" id="KW-0472">Membrane</keyword>